<dbReference type="PANTHER" id="PTHR37017">
    <property type="entry name" value="AB HYDROLASE-1 DOMAIN-CONTAINING PROTEIN-RELATED"/>
    <property type="match status" value="1"/>
</dbReference>
<reference evidence="2 3" key="1">
    <citation type="submission" date="2020-10" db="EMBL/GenBank/DDBJ databases">
        <title>Identification of Nocardia species via Next-generation sequencing and recognition of intraspecies genetic diversity.</title>
        <authorList>
            <person name="Li P."/>
            <person name="Li P."/>
            <person name="Lu B."/>
        </authorList>
    </citation>
    <scope>NUCLEOTIDE SEQUENCE [LARGE SCALE GENOMIC DNA]</scope>
    <source>
        <strain evidence="2 3">BJ06-0143</strain>
    </source>
</reference>
<dbReference type="InterPro" id="IPR052897">
    <property type="entry name" value="Sec-Metab_Biosynth_Hydrolase"/>
</dbReference>
<dbReference type="InterPro" id="IPR029058">
    <property type="entry name" value="AB_hydrolase_fold"/>
</dbReference>
<protein>
    <submittedName>
        <fullName evidence="2">Alpha/beta hydrolase</fullName>
    </submittedName>
</protein>
<dbReference type="Gene3D" id="3.40.50.1820">
    <property type="entry name" value="alpha/beta hydrolase"/>
    <property type="match status" value="1"/>
</dbReference>
<dbReference type="GO" id="GO:0016787">
    <property type="term" value="F:hydrolase activity"/>
    <property type="evidence" value="ECO:0007669"/>
    <property type="project" value="UniProtKB-KW"/>
</dbReference>
<dbReference type="Pfam" id="PF12697">
    <property type="entry name" value="Abhydrolase_6"/>
    <property type="match status" value="1"/>
</dbReference>
<dbReference type="InterPro" id="IPR000073">
    <property type="entry name" value="AB_hydrolase_1"/>
</dbReference>
<dbReference type="PANTHER" id="PTHR37017:SF11">
    <property type="entry name" value="ESTERASE_LIPASE_THIOESTERASE DOMAIN-CONTAINING PROTEIN"/>
    <property type="match status" value="1"/>
</dbReference>
<keyword evidence="3" id="KW-1185">Reference proteome</keyword>
<dbReference type="SUPFAM" id="SSF53474">
    <property type="entry name" value="alpha/beta-Hydrolases"/>
    <property type="match status" value="1"/>
</dbReference>
<evidence type="ECO:0000313" key="3">
    <source>
        <dbReference type="Proteomes" id="UP000707731"/>
    </source>
</evidence>
<evidence type="ECO:0000259" key="1">
    <source>
        <dbReference type="Pfam" id="PF12697"/>
    </source>
</evidence>
<evidence type="ECO:0000313" key="2">
    <source>
        <dbReference type="EMBL" id="MBF6355616.1"/>
    </source>
</evidence>
<keyword evidence="2" id="KW-0378">Hydrolase</keyword>
<organism evidence="2 3">
    <name type="scientific">Nocardia higoensis</name>
    <dbReference type="NCBI Taxonomy" id="228599"/>
    <lineage>
        <taxon>Bacteria</taxon>
        <taxon>Bacillati</taxon>
        <taxon>Actinomycetota</taxon>
        <taxon>Actinomycetes</taxon>
        <taxon>Mycobacteriales</taxon>
        <taxon>Nocardiaceae</taxon>
        <taxon>Nocardia</taxon>
    </lineage>
</organism>
<accession>A0ABS0DB21</accession>
<gene>
    <name evidence="2" type="ORF">IU449_13855</name>
</gene>
<dbReference type="RefSeq" id="WP_195002171.1">
    <property type="nucleotide sequence ID" value="NZ_JADLQN010000001.1"/>
</dbReference>
<sequence>MPDSRAFRPARIRVHRTSEWEVRPTFVLVHGAHGNSSTWSALLRELALLGHRGLAVDLPGHGLDAGFPLSYQAPQDIEAFITQPSPLASITLADNVTHVVDTVRRVGRFGPVILVGTSGGGATISGVGNSVPHLLAGIVYISAWCCVELPSIAAYLEILGHHDVAATMVNWRSADPDQLAALKHGLMADATDDQFLACLNLLEPAESPQVITADSRVRAATWGRIPRTYIRLSQDRAIPPDMQDRMIAEADALTPQNPFVVHTVEASHLGACLHAAEIAAILDTLSGSEP</sequence>
<comment type="caution">
    <text evidence="2">The sequence shown here is derived from an EMBL/GenBank/DDBJ whole genome shotgun (WGS) entry which is preliminary data.</text>
</comment>
<dbReference type="Proteomes" id="UP000707731">
    <property type="component" value="Unassembled WGS sequence"/>
</dbReference>
<dbReference type="EMBL" id="JADLQN010000001">
    <property type="protein sequence ID" value="MBF6355616.1"/>
    <property type="molecule type" value="Genomic_DNA"/>
</dbReference>
<proteinExistence type="predicted"/>
<name>A0ABS0DB21_9NOCA</name>
<feature type="domain" description="AB hydrolase-1" evidence="1">
    <location>
        <begin position="26"/>
        <end position="280"/>
    </location>
</feature>